<keyword evidence="1" id="KW-1133">Transmembrane helix</keyword>
<sequence>MIRKNKIVIDLIKKKVFIRGAILVSILGNSYNSLLLIRNCIENIIYRRLKRKYKKIAAEFKTNEEKKDLKQVESNIIWICWFQGIENAPAVVRACFNSVKHFFPDKKIIVITSENINSYVKFPDFIIDRYRKGIISNTAFSDLVRLELLIKYGGLWIDATVLCTGNKLVNKLSESKSKFFMYQILKPGLDGHTLRFSSWMIYSYSNNQILRMTRYLIYTYWKENNKQISYFLLHNFLELSSTYYPEYLNKMIPFSSSVPHELLLRLFDNYDEETYNFILSQSDFHKLTYKFNKENANKENTYYKKIINEYLK</sequence>
<dbReference type="RefSeq" id="WP_317848988.1">
    <property type="nucleotide sequence ID" value="NZ_JAOTNP010000046.1"/>
</dbReference>
<keyword evidence="1" id="KW-0812">Transmembrane</keyword>
<dbReference type="Proteomes" id="UP001286376">
    <property type="component" value="Unassembled WGS sequence"/>
</dbReference>
<evidence type="ECO:0000256" key="1">
    <source>
        <dbReference type="SAM" id="Phobius"/>
    </source>
</evidence>
<evidence type="ECO:0000313" key="3">
    <source>
        <dbReference type="Proteomes" id="UP001286376"/>
    </source>
</evidence>
<protein>
    <submittedName>
        <fullName evidence="2">Capsular polysaccharide synthesis protein</fullName>
    </submittedName>
</protein>
<accession>A0AAW9A404</accession>
<feature type="transmembrane region" description="Helical" evidence="1">
    <location>
        <begin position="16"/>
        <end position="37"/>
    </location>
</feature>
<dbReference type="Pfam" id="PF05704">
    <property type="entry name" value="Caps_synth"/>
    <property type="match status" value="1"/>
</dbReference>
<dbReference type="Gene3D" id="3.90.550.20">
    <property type="match status" value="1"/>
</dbReference>
<dbReference type="InterPro" id="IPR008441">
    <property type="entry name" value="AfumC-like_glycosyl_Trfase"/>
</dbReference>
<dbReference type="InterPro" id="IPR029044">
    <property type="entry name" value="Nucleotide-diphossugar_trans"/>
</dbReference>
<dbReference type="SUPFAM" id="SSF53448">
    <property type="entry name" value="Nucleotide-diphospho-sugar transferases"/>
    <property type="match status" value="1"/>
</dbReference>
<gene>
    <name evidence="2" type="ORF">NX099_07675</name>
</gene>
<reference evidence="2 3" key="1">
    <citation type="journal article" date="2022" name="Front. Cell. Infect. Microbiol.">
        <title>The probiotic and immunomodulation effects of Limosilactobacillus reuteri RGW1 isolated from calf feces.</title>
        <authorList>
            <person name="Huang K."/>
            <person name="Shi W."/>
            <person name="Yang B."/>
            <person name="Wang J."/>
        </authorList>
    </citation>
    <scope>NUCLEOTIDE SEQUENCE [LARGE SCALE GENOMIC DNA]</scope>
    <source>
        <strain evidence="2 3">RGW1</strain>
    </source>
</reference>
<dbReference type="EMBL" id="JAOTNP010000046">
    <property type="protein sequence ID" value="MDV8947270.1"/>
    <property type="molecule type" value="Genomic_DNA"/>
</dbReference>
<comment type="caution">
    <text evidence="2">The sequence shown here is derived from an EMBL/GenBank/DDBJ whole genome shotgun (WGS) entry which is preliminary data.</text>
</comment>
<organism evidence="2 3">
    <name type="scientific">Limosilactobacillus reuteri</name>
    <name type="common">Lactobacillus reuteri</name>
    <dbReference type="NCBI Taxonomy" id="1598"/>
    <lineage>
        <taxon>Bacteria</taxon>
        <taxon>Bacillati</taxon>
        <taxon>Bacillota</taxon>
        <taxon>Bacilli</taxon>
        <taxon>Lactobacillales</taxon>
        <taxon>Lactobacillaceae</taxon>
        <taxon>Limosilactobacillus</taxon>
    </lineage>
</organism>
<dbReference type="GO" id="GO:0016757">
    <property type="term" value="F:glycosyltransferase activity"/>
    <property type="evidence" value="ECO:0007669"/>
    <property type="project" value="InterPro"/>
</dbReference>
<evidence type="ECO:0000313" key="2">
    <source>
        <dbReference type="EMBL" id="MDV8947270.1"/>
    </source>
</evidence>
<keyword evidence="1" id="KW-0472">Membrane</keyword>
<proteinExistence type="predicted"/>
<name>A0AAW9A404_LIMRT</name>
<dbReference type="AlphaFoldDB" id="A0AAW9A404"/>